<keyword evidence="6 7" id="KW-0408">Iron</keyword>
<evidence type="ECO:0000256" key="6">
    <source>
        <dbReference type="ARBA" id="ARBA00023004"/>
    </source>
</evidence>
<dbReference type="EC" id="1.11.1.5" evidence="10"/>
<evidence type="ECO:0000256" key="8">
    <source>
        <dbReference type="SAM" id="Phobius"/>
    </source>
</evidence>
<protein>
    <submittedName>
        <fullName evidence="10">Cytochrome-c peroxidase</fullName>
        <ecNumber evidence="10">1.11.1.5</ecNumber>
    </submittedName>
</protein>
<feature type="transmembrane region" description="Helical" evidence="8">
    <location>
        <begin position="37"/>
        <end position="57"/>
    </location>
</feature>
<feature type="domain" description="Cytochrome c" evidence="9">
    <location>
        <begin position="489"/>
        <end position="628"/>
    </location>
</feature>
<keyword evidence="8" id="KW-1133">Transmembrane helix</keyword>
<dbReference type="InterPro" id="IPR036909">
    <property type="entry name" value="Cyt_c-like_dom_sf"/>
</dbReference>
<dbReference type="GO" id="GO:0020037">
    <property type="term" value="F:heme binding"/>
    <property type="evidence" value="ECO:0007669"/>
    <property type="project" value="InterPro"/>
</dbReference>
<evidence type="ECO:0000259" key="9">
    <source>
        <dbReference type="PROSITE" id="PS51007"/>
    </source>
</evidence>
<dbReference type="InterPro" id="IPR038352">
    <property type="entry name" value="Imelysin_sf"/>
</dbReference>
<keyword evidence="3 7" id="KW-0479">Metal-binding</keyword>
<proteinExistence type="predicted"/>
<dbReference type="SUPFAM" id="SSF46626">
    <property type="entry name" value="Cytochrome c"/>
    <property type="match status" value="2"/>
</dbReference>
<keyword evidence="4" id="KW-0732">Signal</keyword>
<dbReference type="InterPro" id="IPR051395">
    <property type="entry name" value="Cytochrome_c_Peroxidase/MauG"/>
</dbReference>
<dbReference type="AlphaFoldDB" id="I2GLN0"/>
<keyword evidence="8" id="KW-0812">Transmembrane</keyword>
<dbReference type="Proteomes" id="UP000009309">
    <property type="component" value="Unassembled WGS sequence"/>
</dbReference>
<dbReference type="Gene3D" id="1.20.1420.20">
    <property type="entry name" value="M75 peptidase, HXXE motif"/>
    <property type="match status" value="1"/>
</dbReference>
<evidence type="ECO:0000256" key="7">
    <source>
        <dbReference type="PROSITE-ProRule" id="PRU00433"/>
    </source>
</evidence>
<dbReference type="EMBL" id="CAIT01000007">
    <property type="protein sequence ID" value="CCH54806.1"/>
    <property type="molecule type" value="Genomic_DNA"/>
</dbReference>
<dbReference type="PROSITE" id="PS51007">
    <property type="entry name" value="CYTC"/>
    <property type="match status" value="2"/>
</dbReference>
<evidence type="ECO:0000256" key="2">
    <source>
        <dbReference type="ARBA" id="ARBA00022617"/>
    </source>
</evidence>
<dbReference type="InterPro" id="IPR004852">
    <property type="entry name" value="Di-haem_cyt_c_peroxidsae"/>
</dbReference>
<keyword evidence="2 7" id="KW-0349">Heme</keyword>
<evidence type="ECO:0000256" key="1">
    <source>
        <dbReference type="ARBA" id="ARBA00004196"/>
    </source>
</evidence>
<dbReference type="GO" id="GO:0009055">
    <property type="term" value="F:electron transfer activity"/>
    <property type="evidence" value="ECO:0007669"/>
    <property type="project" value="InterPro"/>
</dbReference>
<reference evidence="10 11" key="1">
    <citation type="journal article" date="2012" name="J. Bacteriol.">
        <title>Genome Sequence of the Filamentous Bacterium Fibrisoma limi BUZ 3T.</title>
        <authorList>
            <person name="Filippini M."/>
            <person name="Qi W."/>
            <person name="Jaenicke S."/>
            <person name="Goesmann A."/>
            <person name="Smits T.H."/>
            <person name="Bagheri H.C."/>
        </authorList>
    </citation>
    <scope>NUCLEOTIDE SEQUENCE [LARGE SCALE GENOMIC DNA]</scope>
    <source>
        <strain evidence="11">BUZ 3T</strain>
    </source>
</reference>
<organism evidence="10 11">
    <name type="scientific">Fibrisoma limi BUZ 3</name>
    <dbReference type="NCBI Taxonomy" id="1185876"/>
    <lineage>
        <taxon>Bacteria</taxon>
        <taxon>Pseudomonadati</taxon>
        <taxon>Bacteroidota</taxon>
        <taxon>Cytophagia</taxon>
        <taxon>Cytophagales</taxon>
        <taxon>Spirosomataceae</taxon>
        <taxon>Fibrisoma</taxon>
    </lineage>
</organism>
<keyword evidence="8" id="KW-0472">Membrane</keyword>
<evidence type="ECO:0000256" key="5">
    <source>
        <dbReference type="ARBA" id="ARBA00023002"/>
    </source>
</evidence>
<dbReference type="Gene3D" id="1.10.760.10">
    <property type="entry name" value="Cytochrome c-like domain"/>
    <property type="match status" value="2"/>
</dbReference>
<dbReference type="PANTHER" id="PTHR30600">
    <property type="entry name" value="CYTOCHROME C PEROXIDASE-RELATED"/>
    <property type="match status" value="1"/>
</dbReference>
<feature type="domain" description="Cytochrome c" evidence="9">
    <location>
        <begin position="336"/>
        <end position="470"/>
    </location>
</feature>
<evidence type="ECO:0000313" key="11">
    <source>
        <dbReference type="Proteomes" id="UP000009309"/>
    </source>
</evidence>
<accession>I2GLN0</accession>
<keyword evidence="10" id="KW-0575">Peroxidase</keyword>
<gene>
    <name evidence="10" type="ORF">BN8_04012</name>
</gene>
<dbReference type="GO" id="GO:0030313">
    <property type="term" value="C:cell envelope"/>
    <property type="evidence" value="ECO:0007669"/>
    <property type="project" value="UniProtKB-SubCell"/>
</dbReference>
<dbReference type="InterPro" id="IPR009056">
    <property type="entry name" value="Cyt_c-like_dom"/>
</dbReference>
<sequence length="628" mass="70011">MPDWTPYRSGFLYPVHLFINAMIPVTTDTNTKSRFRLRPIAFLILGAALLTALYFWLRPQPKPAEAVKTQFMQEITELDSAVSQLQRAIGQRQPTAVVQSAFQQARLAYKRIEFLSTYYSPETTRALNGPNIPEVDDDLRVNEPEGFQVLEELVFPVLDTASHADAVHQADLLRSNVNRLRKISENNELTDSHVFDAVRLEVFRIITLGITGFDSPVAFHSLPEAVSALNSLQQQLTHYRLATRNPELAQRLDNAFASAVKSLQTARSFNDFDRLTFIRQEANVLSGLIVDAQQALQIPVFKESRLLSTTARTLIDVNAFDPNYFVNFNDQRSTPERVALGKMLFYDPILSGQPGRTCATCHQPDKAFTDGEHKSLAVGVGGRRIARNAPTLLNAALQAAQFADSRVVFLEDQASDVIQNTEEMHGSLPQAVKALQENPTYKALFAKSYKEGVTEQTLKNAVASYVRSLVSLDSRVDRYLRNQPVALTAEEKLGFNLFMGKAKCATCHFFPLFNGTVPPAYQETESEVLGTPATADGKLVDPDVGKFVLTKREPHRYAFKTPTVRHAASTAPYMHNGVYRTLDDVIEFYDKGGGNGLGFNLENQTLPFDKLNLTAIEKQALVAFMKAL</sequence>
<keyword evidence="5 10" id="KW-0560">Oxidoreductase</keyword>
<dbReference type="Pfam" id="PF03150">
    <property type="entry name" value="CCP_MauG"/>
    <property type="match status" value="1"/>
</dbReference>
<name>I2GLN0_9BACT</name>
<evidence type="ECO:0000256" key="3">
    <source>
        <dbReference type="ARBA" id="ARBA00022723"/>
    </source>
</evidence>
<comment type="caution">
    <text evidence="10">The sequence shown here is derived from an EMBL/GenBank/DDBJ whole genome shotgun (WGS) entry which is preliminary data.</text>
</comment>
<evidence type="ECO:0000256" key="4">
    <source>
        <dbReference type="ARBA" id="ARBA00022729"/>
    </source>
</evidence>
<comment type="subcellular location">
    <subcellularLocation>
        <location evidence="1">Cell envelope</location>
    </subcellularLocation>
</comment>
<dbReference type="eggNOG" id="COG1858">
    <property type="taxonomic scope" value="Bacteria"/>
</dbReference>
<feature type="transmembrane region" description="Helical" evidence="8">
    <location>
        <begin position="6"/>
        <end position="25"/>
    </location>
</feature>
<dbReference type="PANTHER" id="PTHR30600:SF10">
    <property type="entry name" value="BLL6722 PROTEIN"/>
    <property type="match status" value="1"/>
</dbReference>
<keyword evidence="11" id="KW-1185">Reference proteome</keyword>
<dbReference type="GO" id="GO:0004130">
    <property type="term" value="F:cytochrome-c peroxidase activity"/>
    <property type="evidence" value="ECO:0007669"/>
    <property type="project" value="UniProtKB-EC"/>
</dbReference>
<dbReference type="GO" id="GO:0046872">
    <property type="term" value="F:metal ion binding"/>
    <property type="evidence" value="ECO:0007669"/>
    <property type="project" value="UniProtKB-KW"/>
</dbReference>
<dbReference type="STRING" id="1185876.BN8_04012"/>
<evidence type="ECO:0000313" key="10">
    <source>
        <dbReference type="EMBL" id="CCH54806.1"/>
    </source>
</evidence>